<dbReference type="PROSITE" id="PS50175">
    <property type="entry name" value="ASP_PROT_RETROV"/>
    <property type="match status" value="1"/>
</dbReference>
<evidence type="ECO:0000256" key="1">
    <source>
        <dbReference type="ARBA" id="ARBA00022737"/>
    </source>
</evidence>
<dbReference type="SUPFAM" id="SSF48403">
    <property type="entry name" value="Ankyrin repeat"/>
    <property type="match status" value="1"/>
</dbReference>
<evidence type="ECO:0000259" key="4">
    <source>
        <dbReference type="PROSITE" id="PS50175"/>
    </source>
</evidence>
<feature type="repeat" description="ANK" evidence="3">
    <location>
        <begin position="110"/>
        <end position="142"/>
    </location>
</feature>
<proteinExistence type="predicted"/>
<dbReference type="InterPro" id="IPR002110">
    <property type="entry name" value="Ankyrin_rpt"/>
</dbReference>
<evidence type="ECO:0000313" key="5">
    <source>
        <dbReference type="EMBL" id="ADZ77771.1"/>
    </source>
</evidence>
<dbReference type="PROSITE" id="PS50297">
    <property type="entry name" value="ANK_REP_REGION"/>
    <property type="match status" value="2"/>
</dbReference>
<organism evidence="5">
    <name type="scientific">Sphingobacterium sp. (strain 21)</name>
    <dbReference type="NCBI Taxonomy" id="743722"/>
    <lineage>
        <taxon>Bacteria</taxon>
        <taxon>Pseudomonadati</taxon>
        <taxon>Bacteroidota</taxon>
        <taxon>Sphingobacteriia</taxon>
        <taxon>Sphingobacteriales</taxon>
        <taxon>Sphingobacteriaceae</taxon>
        <taxon>Sphingobacterium</taxon>
    </lineage>
</organism>
<dbReference type="PROSITE" id="PS50088">
    <property type="entry name" value="ANK_REPEAT"/>
    <property type="match status" value="2"/>
</dbReference>
<dbReference type="PANTHER" id="PTHR24126">
    <property type="entry name" value="ANKYRIN REPEAT, PH AND SEC7 DOMAIN CONTAINING PROTEIN SECG-RELATED"/>
    <property type="match status" value="1"/>
</dbReference>
<keyword evidence="1" id="KW-0677">Repeat</keyword>
<feature type="repeat" description="ANK" evidence="3">
    <location>
        <begin position="143"/>
        <end position="175"/>
    </location>
</feature>
<dbReference type="SMART" id="SM00248">
    <property type="entry name" value="ANK"/>
    <property type="match status" value="2"/>
</dbReference>
<dbReference type="HOGENOM" id="CLU_1382886_0_0_10"/>
<evidence type="ECO:0000256" key="3">
    <source>
        <dbReference type="PROSITE-ProRule" id="PRU00023"/>
    </source>
</evidence>
<dbReference type="GO" id="GO:0006508">
    <property type="term" value="P:proteolysis"/>
    <property type="evidence" value="ECO:0007669"/>
    <property type="project" value="InterPro"/>
</dbReference>
<dbReference type="KEGG" id="shg:Sph21_1202"/>
<dbReference type="PATRIC" id="fig|743722.3.peg.1287"/>
<sequence length="226" mass="24716">MVLSAWLFGASCELERSLQHKKNRKQLILAIMKTKEKNLSKAAFTLSFLIALFIMTGCRGGSNQKENAIEDNKVAAPKVDIHTAVITGNLEAVQQHIDAGTDLNKKDPYGGSSPLISAALFDKPEMVKLLIDAGADLNFQNKEGSTALITAAFFGRPHIVKMLLDSGADKTIKNKYGATAYESVAAPFSEVKSTYDMMGKMLKPFGLELDYAYLEKIRPEIAAQLK</sequence>
<dbReference type="STRING" id="743722.Sph21_1202"/>
<accession>F4CE10</accession>
<dbReference type="InterPro" id="IPR001995">
    <property type="entry name" value="Peptidase_A2_cat"/>
</dbReference>
<dbReference type="Gene3D" id="1.25.40.20">
    <property type="entry name" value="Ankyrin repeat-containing domain"/>
    <property type="match status" value="1"/>
</dbReference>
<dbReference type="eggNOG" id="COG0666">
    <property type="taxonomic scope" value="Bacteria"/>
</dbReference>
<reference evidence="5" key="1">
    <citation type="submission" date="2011-03" db="EMBL/GenBank/DDBJ databases">
        <title>Complete sequence of Sphingobacterium sp. 21.</title>
        <authorList>
            <consortium name="US DOE Joint Genome Institute"/>
            <person name="Lucas S."/>
            <person name="Copeland A."/>
            <person name="Lapidus A."/>
            <person name="Cheng J.-F."/>
            <person name="Goodwin L."/>
            <person name="Pitluck S."/>
            <person name="Davenport K."/>
            <person name="Detter J.C."/>
            <person name="Han C."/>
            <person name="Tapia R."/>
            <person name="Land M."/>
            <person name="Hauser L."/>
            <person name="Kyrpides N."/>
            <person name="Ivanova N."/>
            <person name="Ovchinnikova G."/>
            <person name="Pagani I."/>
            <person name="Siebers A.K."/>
            <person name="Allgaier M."/>
            <person name="Thelen M.P."/>
            <person name="Hugenholtz P."/>
            <person name="Woyke T."/>
        </authorList>
    </citation>
    <scope>NUCLEOTIDE SEQUENCE</scope>
    <source>
        <strain evidence="5">21</strain>
    </source>
</reference>
<keyword evidence="2 3" id="KW-0040">ANK repeat</keyword>
<name>F4CE10_SPHS2</name>
<dbReference type="EMBL" id="CP002584">
    <property type="protein sequence ID" value="ADZ77771.1"/>
    <property type="molecule type" value="Genomic_DNA"/>
</dbReference>
<feature type="domain" description="Peptidase A2" evidence="4">
    <location>
        <begin position="160"/>
        <end position="172"/>
    </location>
</feature>
<gene>
    <name evidence="5" type="ordered locus">Sph21_1202</name>
</gene>
<dbReference type="GO" id="GO:0004190">
    <property type="term" value="F:aspartic-type endopeptidase activity"/>
    <property type="evidence" value="ECO:0007669"/>
    <property type="project" value="InterPro"/>
</dbReference>
<evidence type="ECO:0000256" key="2">
    <source>
        <dbReference type="ARBA" id="ARBA00023043"/>
    </source>
</evidence>
<dbReference type="AlphaFoldDB" id="F4CE10"/>
<dbReference type="InterPro" id="IPR036770">
    <property type="entry name" value="Ankyrin_rpt-contain_sf"/>
</dbReference>
<protein>
    <submittedName>
        <fullName evidence="5">Ankyrin</fullName>
    </submittedName>
</protein>
<dbReference type="PANTHER" id="PTHR24126:SF14">
    <property type="entry name" value="ANK_REP_REGION DOMAIN-CONTAINING PROTEIN"/>
    <property type="match status" value="1"/>
</dbReference>
<dbReference type="Pfam" id="PF12796">
    <property type="entry name" value="Ank_2"/>
    <property type="match status" value="1"/>
</dbReference>